<feature type="chain" id="PRO_5035595623" description="Snake toxin/toxin-like domain-containing protein" evidence="1">
    <location>
        <begin position="24"/>
        <end position="155"/>
    </location>
</feature>
<dbReference type="EMBL" id="CAJFCW020000006">
    <property type="protein sequence ID" value="CAG9126112.1"/>
    <property type="molecule type" value="Genomic_DNA"/>
</dbReference>
<keyword evidence="3" id="KW-1185">Reference proteome</keyword>
<evidence type="ECO:0000313" key="3">
    <source>
        <dbReference type="Proteomes" id="UP000614601"/>
    </source>
</evidence>
<dbReference type="SUPFAM" id="SSF57302">
    <property type="entry name" value="Snake toxin-like"/>
    <property type="match status" value="1"/>
</dbReference>
<dbReference type="Proteomes" id="UP000614601">
    <property type="component" value="Unassembled WGS sequence"/>
</dbReference>
<name>A0A811LL79_9BILA</name>
<dbReference type="OrthoDB" id="5782406at2759"/>
<dbReference type="CDD" id="cd00117">
    <property type="entry name" value="TFP"/>
    <property type="match status" value="1"/>
</dbReference>
<accession>A0A811LL79</accession>
<dbReference type="PROSITE" id="PS51257">
    <property type="entry name" value="PROKAR_LIPOPROTEIN"/>
    <property type="match status" value="1"/>
</dbReference>
<gene>
    <name evidence="2" type="ORF">BOKJ2_LOCUS13300</name>
</gene>
<dbReference type="AlphaFoldDB" id="A0A811LL79"/>
<evidence type="ECO:0000256" key="1">
    <source>
        <dbReference type="SAM" id="SignalP"/>
    </source>
</evidence>
<comment type="caution">
    <text evidence="2">The sequence shown here is derived from an EMBL/GenBank/DDBJ whole genome shotgun (WGS) entry which is preliminary data.</text>
</comment>
<evidence type="ECO:0008006" key="4">
    <source>
        <dbReference type="Google" id="ProtNLM"/>
    </source>
</evidence>
<feature type="signal peptide" evidence="1">
    <location>
        <begin position="1"/>
        <end position="23"/>
    </location>
</feature>
<sequence>MRVAFVLRCAVLVLLFVTYLVSSISCYSCTFNFNDVYDSEDGWCANDTLLEKHKNEVIRPCAPWEKECITTVTTTLNSFTSITRGCAAQCPELCDSDGYGQHQVTCAKCCNKSNCNNDTGVTYYLDVMYKQYTYWTKALPDEIKFNRENKINFPY</sequence>
<protein>
    <recommendedName>
        <fullName evidence="4">Snake toxin/toxin-like domain-containing protein</fullName>
    </recommendedName>
</protein>
<keyword evidence="1" id="KW-0732">Signal</keyword>
<dbReference type="Proteomes" id="UP000783686">
    <property type="component" value="Unassembled WGS sequence"/>
</dbReference>
<evidence type="ECO:0000313" key="2">
    <source>
        <dbReference type="EMBL" id="CAD5229241.1"/>
    </source>
</evidence>
<dbReference type="InterPro" id="IPR045860">
    <property type="entry name" value="Snake_toxin-like_sf"/>
</dbReference>
<organism evidence="2 3">
    <name type="scientific">Bursaphelenchus okinawaensis</name>
    <dbReference type="NCBI Taxonomy" id="465554"/>
    <lineage>
        <taxon>Eukaryota</taxon>
        <taxon>Metazoa</taxon>
        <taxon>Ecdysozoa</taxon>
        <taxon>Nematoda</taxon>
        <taxon>Chromadorea</taxon>
        <taxon>Rhabditida</taxon>
        <taxon>Tylenchina</taxon>
        <taxon>Tylenchomorpha</taxon>
        <taxon>Aphelenchoidea</taxon>
        <taxon>Aphelenchoididae</taxon>
        <taxon>Bursaphelenchus</taxon>
    </lineage>
</organism>
<dbReference type="EMBL" id="CAJFDH010000006">
    <property type="protein sequence ID" value="CAD5229241.1"/>
    <property type="molecule type" value="Genomic_DNA"/>
</dbReference>
<reference evidence="2" key="1">
    <citation type="submission" date="2020-09" db="EMBL/GenBank/DDBJ databases">
        <authorList>
            <person name="Kikuchi T."/>
        </authorList>
    </citation>
    <scope>NUCLEOTIDE SEQUENCE</scope>
    <source>
        <strain evidence="2">SH1</strain>
    </source>
</reference>
<proteinExistence type="predicted"/>